<dbReference type="STRING" id="402600.SAMN05216188_111150"/>
<dbReference type="OrthoDB" id="3874132at2"/>
<feature type="region of interest" description="Disordered" evidence="1">
    <location>
        <begin position="1"/>
        <end position="53"/>
    </location>
</feature>
<sequence length="650" mass="68749">MLHPDPKVRERARFEQGQLDYIDSQRPSQPRERRDAHIVEYQGGGVSKTTNVNTGAVTVNGIPVHRDGPREPQLIAALQEQRKKSNLPPAGVPAPGLPQPPTAADVARNTTLHRDPDGGGRIVHKLPDGTTRNTDIRTGKGTVEDPRDHFVGNVLDEARETVTEGLMSIPSAIQGLAQASHDASVLDGTSPLSSDEKERRAAEERMKQRGDDVAHAVQNPGEVLSNVVRPYVEDLNSDKPERALGRAAVDVGSMVVTGGVSAAIKAAKAAEAVTGGRTPESNPPGSNPPGSNPDAAAPPQNPDPGPRQPGNGGPAPESSSGSPESPPDAHGRQNPADRPDSAPPAAPDAANTPGSGRDAPGTSSSSPNERDGRRTGVLPAPVTQPAASSRANRSDSTARRTGGDDSTSRRDVGTPSSRTSHGSESRQRPSDRTPVADTNASRRERGTAEAATSGRTSGGQLTGRSGSRSESGESRAQQALPRRWRDFNRPGGGVREPAIHRASVEAAVARQLLRRQYPGVPQVNARNYWTGSPSHTQNCTRCVVAVERALTYRGLPVIAGKTSGPLPMKKVADRLGGQWKATGGYDDVIRQMRSAGEGARGVVYISRPDRTAHVFNVVHDRNGIVFLDGQTGQLATLEPNVTSVYLLRYK</sequence>
<protein>
    <submittedName>
        <fullName evidence="3">Papain fold toxin 1, glutamine deamidase</fullName>
    </submittedName>
</protein>
<evidence type="ECO:0000259" key="2">
    <source>
        <dbReference type="Pfam" id="PF15644"/>
    </source>
</evidence>
<name>A0A1H9P517_9PSEU</name>
<proteinExistence type="predicted"/>
<feature type="compositionally biased region" description="Basic and acidic residues" evidence="1">
    <location>
        <begin position="29"/>
        <end position="38"/>
    </location>
</feature>
<gene>
    <name evidence="3" type="ORF">SAMN05216188_111150</name>
</gene>
<dbReference type="EMBL" id="FOFR01000011">
    <property type="protein sequence ID" value="SER43272.1"/>
    <property type="molecule type" value="Genomic_DNA"/>
</dbReference>
<dbReference type="InterPro" id="IPR028908">
    <property type="entry name" value="Tox-PL_dom"/>
</dbReference>
<reference evidence="4" key="1">
    <citation type="submission" date="2016-10" db="EMBL/GenBank/DDBJ databases">
        <authorList>
            <person name="Varghese N."/>
            <person name="Submissions S."/>
        </authorList>
    </citation>
    <scope>NUCLEOTIDE SEQUENCE [LARGE SCALE GENOMIC DNA]</scope>
    <source>
        <strain evidence="4">CGMCC 4.3525</strain>
    </source>
</reference>
<feature type="compositionally biased region" description="Basic and acidic residues" evidence="1">
    <location>
        <begin position="1"/>
        <end position="14"/>
    </location>
</feature>
<dbReference type="Proteomes" id="UP000199352">
    <property type="component" value="Unassembled WGS sequence"/>
</dbReference>
<feature type="compositionally biased region" description="Pro residues" evidence="1">
    <location>
        <begin position="281"/>
        <end position="291"/>
    </location>
</feature>
<feature type="domain" description="Tox-PL" evidence="2">
    <location>
        <begin position="537"/>
        <end position="632"/>
    </location>
</feature>
<evidence type="ECO:0000256" key="1">
    <source>
        <dbReference type="SAM" id="MobiDB-lite"/>
    </source>
</evidence>
<feature type="compositionally biased region" description="Basic and acidic residues" evidence="1">
    <location>
        <begin position="421"/>
        <end position="431"/>
    </location>
</feature>
<evidence type="ECO:0000313" key="3">
    <source>
        <dbReference type="EMBL" id="SER43272.1"/>
    </source>
</evidence>
<feature type="compositionally biased region" description="Basic and acidic residues" evidence="1">
    <location>
        <begin position="392"/>
        <end position="412"/>
    </location>
</feature>
<feature type="compositionally biased region" description="Pro residues" evidence="1">
    <location>
        <begin position="90"/>
        <end position="101"/>
    </location>
</feature>
<evidence type="ECO:0000313" key="4">
    <source>
        <dbReference type="Proteomes" id="UP000199352"/>
    </source>
</evidence>
<organism evidence="3 4">
    <name type="scientific">Lentzea xinjiangensis</name>
    <dbReference type="NCBI Taxonomy" id="402600"/>
    <lineage>
        <taxon>Bacteria</taxon>
        <taxon>Bacillati</taxon>
        <taxon>Actinomycetota</taxon>
        <taxon>Actinomycetes</taxon>
        <taxon>Pseudonocardiales</taxon>
        <taxon>Pseudonocardiaceae</taxon>
        <taxon>Lentzea</taxon>
    </lineage>
</organism>
<dbReference type="RefSeq" id="WP_143116209.1">
    <property type="nucleotide sequence ID" value="NZ_FOFR01000011.1"/>
</dbReference>
<feature type="region of interest" description="Disordered" evidence="1">
    <location>
        <begin position="271"/>
        <end position="495"/>
    </location>
</feature>
<keyword evidence="4" id="KW-1185">Reference proteome</keyword>
<feature type="compositionally biased region" description="Basic and acidic residues" evidence="1">
    <location>
        <begin position="327"/>
        <end position="340"/>
    </location>
</feature>
<feature type="compositionally biased region" description="Basic and acidic residues" evidence="1">
    <location>
        <begin position="134"/>
        <end position="148"/>
    </location>
</feature>
<accession>A0A1H9P517</accession>
<dbReference type="AlphaFoldDB" id="A0A1H9P517"/>
<feature type="region of interest" description="Disordered" evidence="1">
    <location>
        <begin position="82"/>
        <end position="148"/>
    </location>
</feature>
<dbReference type="Pfam" id="PF15644">
    <property type="entry name" value="Gln_amidase"/>
    <property type="match status" value="1"/>
</dbReference>
<feature type="compositionally biased region" description="Low complexity" evidence="1">
    <location>
        <begin position="314"/>
        <end position="323"/>
    </location>
</feature>